<evidence type="ECO:0000256" key="5">
    <source>
        <dbReference type="ARBA" id="ARBA00035013"/>
    </source>
</evidence>
<evidence type="ECO:0000256" key="2">
    <source>
        <dbReference type="ARBA" id="ARBA00022964"/>
    </source>
</evidence>
<keyword evidence="3" id="KW-0560">Oxidoreductase</keyword>
<comment type="similarity">
    <text evidence="5">Belongs to the 2-oxoadipate dioxygenase/decarboxylase family.</text>
</comment>
<proteinExistence type="inferred from homology"/>
<keyword evidence="2" id="KW-0223">Dioxygenase</keyword>
<dbReference type="InterPro" id="IPR047869">
    <property type="entry name" value="YdcJ_bac-like"/>
</dbReference>
<sequence length="468" mass="52588">MYRDEVPLYGDLVNIVREVDQSLVSAGNSQSLPTRHELERHGAIRLGTELELRTIRRLFAIFGMYPVGYYDLGVVDLPLHATAFRPVTEESLNKNPFRVFTTLLIKQRLSPNIAALADSIIAQRNLFTPRLLEIIDSIESDPERAPTVQEVDELVQNALQIFKWHSKTTVSIEQYRALKEEHPIVADIACFPSAHINHLTPRTLDINLVQEEMIKRGMPAKDRIEGPPVRQCPILLRQTSFKALEERVVFTTGDGSFTDGTHTARFGEVEQRGAAVTPKGRQLYDQLLNLTIQSMDAATSGNNDTQHRGFDVVLAENFSRGYPDSWSELLTQGLVYFRFEPSASSSSAEARRKLQSNSKINLFELLSLGLVESEPITYEDFLPFSAAGIFKSNISESSDETTESESVSSVHEHGAIPESKAGWSDKREDLENALGCNILDEFELYASLQQESIKKCEMELDLEEIIMP</sequence>
<dbReference type="AlphaFoldDB" id="A0A178Z9U6"/>
<dbReference type="SMART" id="SM01150">
    <property type="entry name" value="DUF1338"/>
    <property type="match status" value="1"/>
</dbReference>
<gene>
    <name evidence="10" type="ORF">AYL99_09410</name>
</gene>
<protein>
    <recommendedName>
        <fullName evidence="7">2-oxoadipate dioxygenase/decarboxylase</fullName>
        <ecNumber evidence="6">1.13.11.93</ecNumber>
    </recommendedName>
    <alternativeName>
        <fullName evidence="8">2-hydroxyglutarate synthase</fullName>
    </alternativeName>
</protein>
<evidence type="ECO:0000256" key="9">
    <source>
        <dbReference type="SAM" id="MobiDB-lite"/>
    </source>
</evidence>
<dbReference type="GeneID" id="30013578"/>
<dbReference type="PANTHER" id="PTHR39479:SF2">
    <property type="entry name" value="2-OXOADIPATE DIOXYGENASE_DECARBOXYLASE"/>
    <property type="match status" value="1"/>
</dbReference>
<dbReference type="Proteomes" id="UP000078343">
    <property type="component" value="Unassembled WGS sequence"/>
</dbReference>
<keyword evidence="11" id="KW-1185">Reference proteome</keyword>
<reference evidence="10 11" key="1">
    <citation type="submission" date="2016-04" db="EMBL/GenBank/DDBJ databases">
        <title>Draft genome of Fonsecaea erecta CBS 125763.</title>
        <authorList>
            <person name="Weiss V.A."/>
            <person name="Vicente V.A."/>
            <person name="Raittz R.T."/>
            <person name="Moreno L.F."/>
            <person name="De Souza E.M."/>
            <person name="Pedrosa F.O."/>
            <person name="Steffens M.B."/>
            <person name="Faoro H."/>
            <person name="Tadra-Sfeir M.Z."/>
            <person name="Najafzadeh M.J."/>
            <person name="Felipe M.S."/>
            <person name="Teixeira M."/>
            <person name="Sun J."/>
            <person name="Xi L."/>
            <person name="Gomes R."/>
            <person name="De Azevedo C.M."/>
            <person name="Salgado C.G."/>
            <person name="Da Silva M.B."/>
            <person name="Nascimento M.F."/>
            <person name="Queiroz-Telles F."/>
            <person name="Attili D.S."/>
            <person name="Gorbushina A."/>
        </authorList>
    </citation>
    <scope>NUCLEOTIDE SEQUENCE [LARGE SCALE GENOMIC DNA]</scope>
    <source>
        <strain evidence="10 11">CBS 125763</strain>
    </source>
</reference>
<organism evidence="10 11">
    <name type="scientific">Fonsecaea erecta</name>
    <dbReference type="NCBI Taxonomy" id="1367422"/>
    <lineage>
        <taxon>Eukaryota</taxon>
        <taxon>Fungi</taxon>
        <taxon>Dikarya</taxon>
        <taxon>Ascomycota</taxon>
        <taxon>Pezizomycotina</taxon>
        <taxon>Eurotiomycetes</taxon>
        <taxon>Chaetothyriomycetidae</taxon>
        <taxon>Chaetothyriales</taxon>
        <taxon>Herpotrichiellaceae</taxon>
        <taxon>Fonsecaea</taxon>
    </lineage>
</organism>
<feature type="region of interest" description="Disordered" evidence="9">
    <location>
        <begin position="400"/>
        <end position="422"/>
    </location>
</feature>
<keyword evidence="4" id="KW-0408">Iron</keyword>
<name>A0A178Z9U6_9EURO</name>
<dbReference type="OrthoDB" id="8300246at2759"/>
<dbReference type="EC" id="1.13.11.93" evidence="6"/>
<dbReference type="RefSeq" id="XP_018689598.1">
    <property type="nucleotide sequence ID" value="XM_018840917.1"/>
</dbReference>
<evidence type="ECO:0000313" key="11">
    <source>
        <dbReference type="Proteomes" id="UP000078343"/>
    </source>
</evidence>
<dbReference type="Gene3D" id="3.10.180.80">
    <property type="entry name" value="Uncharacterised protein PF07063, DUF1338"/>
    <property type="match status" value="1"/>
</dbReference>
<comment type="cofactor">
    <cofactor evidence="1">
        <name>Fe(2+)</name>
        <dbReference type="ChEBI" id="CHEBI:29033"/>
    </cofactor>
</comment>
<comment type="caution">
    <text evidence="10">The sequence shown here is derived from an EMBL/GenBank/DDBJ whole genome shotgun (WGS) entry which is preliminary data.</text>
</comment>
<evidence type="ECO:0000256" key="7">
    <source>
        <dbReference type="ARBA" id="ARBA00035034"/>
    </source>
</evidence>
<dbReference type="EMBL" id="LVYI01000009">
    <property type="protein sequence ID" value="OAP56231.1"/>
    <property type="molecule type" value="Genomic_DNA"/>
</dbReference>
<evidence type="ECO:0000313" key="10">
    <source>
        <dbReference type="EMBL" id="OAP56231.1"/>
    </source>
</evidence>
<evidence type="ECO:0000256" key="8">
    <source>
        <dbReference type="ARBA" id="ARBA00035045"/>
    </source>
</evidence>
<dbReference type="InterPro" id="IPR009770">
    <property type="entry name" value="HGLS"/>
</dbReference>
<evidence type="ECO:0000256" key="1">
    <source>
        <dbReference type="ARBA" id="ARBA00001954"/>
    </source>
</evidence>
<dbReference type="STRING" id="1367422.A0A178Z9U6"/>
<evidence type="ECO:0000256" key="4">
    <source>
        <dbReference type="ARBA" id="ARBA00023004"/>
    </source>
</evidence>
<evidence type="ECO:0000256" key="3">
    <source>
        <dbReference type="ARBA" id="ARBA00023002"/>
    </source>
</evidence>
<dbReference type="Pfam" id="PF07063">
    <property type="entry name" value="HGLS"/>
    <property type="match status" value="1"/>
</dbReference>
<evidence type="ECO:0000256" key="6">
    <source>
        <dbReference type="ARBA" id="ARBA00035023"/>
    </source>
</evidence>
<accession>A0A178Z9U6</accession>
<dbReference type="CDD" id="cd16348">
    <property type="entry name" value="VOC_YdcJ_like"/>
    <property type="match status" value="1"/>
</dbReference>
<dbReference type="GO" id="GO:0051213">
    <property type="term" value="F:dioxygenase activity"/>
    <property type="evidence" value="ECO:0007669"/>
    <property type="project" value="UniProtKB-KW"/>
</dbReference>
<dbReference type="PANTHER" id="PTHR39479">
    <property type="match status" value="1"/>
</dbReference>